<dbReference type="InterPro" id="IPR014100">
    <property type="entry name" value="GTP-bd_Obg/CgtA"/>
</dbReference>
<dbReference type="PROSITE" id="PS51883">
    <property type="entry name" value="OBG"/>
    <property type="match status" value="1"/>
</dbReference>
<feature type="domain" description="OBG-type G" evidence="4">
    <location>
        <begin position="160"/>
        <end position="266"/>
    </location>
</feature>
<dbReference type="GO" id="GO:0003924">
    <property type="term" value="F:GTPase activity"/>
    <property type="evidence" value="ECO:0007669"/>
    <property type="project" value="InterPro"/>
</dbReference>
<dbReference type="CDD" id="cd01898">
    <property type="entry name" value="Obg"/>
    <property type="match status" value="1"/>
</dbReference>
<dbReference type="FunFam" id="2.70.210.12:FF:000001">
    <property type="entry name" value="GTPase Obg"/>
    <property type="match status" value="1"/>
</dbReference>
<dbReference type="SUPFAM" id="SSF82051">
    <property type="entry name" value="Obg GTP-binding protein N-terminal domain"/>
    <property type="match status" value="1"/>
</dbReference>
<dbReference type="PRINTS" id="PR00326">
    <property type="entry name" value="GTP1OBG"/>
</dbReference>
<dbReference type="GO" id="GO:0000287">
    <property type="term" value="F:magnesium ion binding"/>
    <property type="evidence" value="ECO:0007669"/>
    <property type="project" value="InterPro"/>
</dbReference>
<dbReference type="GO" id="GO:0005525">
    <property type="term" value="F:GTP binding"/>
    <property type="evidence" value="ECO:0007669"/>
    <property type="project" value="UniProtKB-KW"/>
</dbReference>
<dbReference type="PROSITE" id="PS51710">
    <property type="entry name" value="G_OBG"/>
    <property type="match status" value="1"/>
</dbReference>
<organism evidence="6">
    <name type="scientific">marine metagenome</name>
    <dbReference type="NCBI Taxonomy" id="408172"/>
    <lineage>
        <taxon>unclassified sequences</taxon>
        <taxon>metagenomes</taxon>
        <taxon>ecological metagenomes</taxon>
    </lineage>
</organism>
<dbReference type="InterPro" id="IPR006169">
    <property type="entry name" value="GTP1_OBG_dom"/>
</dbReference>
<name>A0A382K6B2_9ZZZZ</name>
<evidence type="ECO:0000259" key="5">
    <source>
        <dbReference type="PROSITE" id="PS51883"/>
    </source>
</evidence>
<dbReference type="NCBIfam" id="TIGR02729">
    <property type="entry name" value="Obg_CgtA"/>
    <property type="match status" value="1"/>
</dbReference>
<evidence type="ECO:0000313" key="6">
    <source>
        <dbReference type="EMBL" id="SVC20010.1"/>
    </source>
</evidence>
<keyword evidence="3" id="KW-0342">GTP-binding</keyword>
<gene>
    <name evidence="6" type="ORF">METZ01_LOCUS272864</name>
</gene>
<feature type="non-terminal residue" evidence="6">
    <location>
        <position position="1"/>
    </location>
</feature>
<evidence type="ECO:0000256" key="2">
    <source>
        <dbReference type="ARBA" id="ARBA00022741"/>
    </source>
</evidence>
<dbReference type="EMBL" id="UINC01078689">
    <property type="protein sequence ID" value="SVC20010.1"/>
    <property type="molecule type" value="Genomic_DNA"/>
</dbReference>
<accession>A0A382K6B2</accession>
<evidence type="ECO:0008006" key="7">
    <source>
        <dbReference type="Google" id="ProtNLM"/>
    </source>
</evidence>
<comment type="similarity">
    <text evidence="1">Belongs to the TRAFAC class OBG-HflX-like GTPase superfamily. OBG GTPase family.</text>
</comment>
<dbReference type="PIRSF" id="PIRSF002401">
    <property type="entry name" value="GTP_bd_Obg/CgtA"/>
    <property type="match status" value="1"/>
</dbReference>
<feature type="domain" description="Obg" evidence="5">
    <location>
        <begin position="1"/>
        <end position="159"/>
    </location>
</feature>
<dbReference type="PANTHER" id="PTHR11702">
    <property type="entry name" value="DEVELOPMENTALLY REGULATED GTP-BINDING PROTEIN-RELATED"/>
    <property type="match status" value="1"/>
</dbReference>
<dbReference type="InterPro" id="IPR036726">
    <property type="entry name" value="GTP1_OBG_dom_sf"/>
</dbReference>
<sequence length="266" mass="29237">MKFLDQVKIFIKAGDGGSGSASMRREKFIEFGGPNGGDGGKGASIILKAERNLNTLIDYRYAQHFKAEKGQNGMSKNKTGRNGKDLYLKVPIGTQILEEDNKTLLFDFKNEKEEFVVANGGRGGLGNTNFKSSTNRAPRKFTKGTLGEEFWIWLQLKTIADIGIVGLPNAGKSSLLAAITNANPKIANYKFTTINPNLGVATYDDREITIADIPGLIEGAHTGVGLGIKFLKHIERCKTLLHLIDITEKNIENLYKQVRNELGKYS</sequence>
<reference evidence="6" key="1">
    <citation type="submission" date="2018-05" db="EMBL/GenBank/DDBJ databases">
        <authorList>
            <person name="Lanie J.A."/>
            <person name="Ng W.-L."/>
            <person name="Kazmierczak K.M."/>
            <person name="Andrzejewski T.M."/>
            <person name="Davidsen T.M."/>
            <person name="Wayne K.J."/>
            <person name="Tettelin H."/>
            <person name="Glass J.I."/>
            <person name="Rusch D."/>
            <person name="Podicherti R."/>
            <person name="Tsui H.-C.T."/>
            <person name="Winkler M.E."/>
        </authorList>
    </citation>
    <scope>NUCLEOTIDE SEQUENCE</scope>
</reference>
<dbReference type="PANTHER" id="PTHR11702:SF31">
    <property type="entry name" value="MITOCHONDRIAL RIBOSOME-ASSOCIATED GTPASE 2"/>
    <property type="match status" value="1"/>
</dbReference>
<dbReference type="Pfam" id="PF01926">
    <property type="entry name" value="MMR_HSR1"/>
    <property type="match status" value="1"/>
</dbReference>
<protein>
    <recommendedName>
        <fullName evidence="7">OBG-type G domain-containing protein</fullName>
    </recommendedName>
</protein>
<keyword evidence="2" id="KW-0547">Nucleotide-binding</keyword>
<feature type="non-terminal residue" evidence="6">
    <location>
        <position position="266"/>
    </location>
</feature>
<dbReference type="InterPro" id="IPR006074">
    <property type="entry name" value="GTP1-OBG_CS"/>
</dbReference>
<evidence type="ECO:0000259" key="4">
    <source>
        <dbReference type="PROSITE" id="PS51710"/>
    </source>
</evidence>
<proteinExistence type="inferred from homology"/>
<dbReference type="InterPro" id="IPR031167">
    <property type="entry name" value="G_OBG"/>
</dbReference>
<dbReference type="Gene3D" id="3.40.50.300">
    <property type="entry name" value="P-loop containing nucleotide triphosphate hydrolases"/>
    <property type="match status" value="1"/>
</dbReference>
<evidence type="ECO:0000256" key="3">
    <source>
        <dbReference type="ARBA" id="ARBA00023134"/>
    </source>
</evidence>
<evidence type="ECO:0000256" key="1">
    <source>
        <dbReference type="ARBA" id="ARBA00007699"/>
    </source>
</evidence>
<dbReference type="NCBIfam" id="NF008956">
    <property type="entry name" value="PRK12299.1"/>
    <property type="match status" value="1"/>
</dbReference>
<dbReference type="InterPro" id="IPR027417">
    <property type="entry name" value="P-loop_NTPase"/>
</dbReference>
<dbReference type="PROSITE" id="PS00905">
    <property type="entry name" value="GTP1_OBG"/>
    <property type="match status" value="1"/>
</dbReference>
<dbReference type="SUPFAM" id="SSF52540">
    <property type="entry name" value="P-loop containing nucleoside triphosphate hydrolases"/>
    <property type="match status" value="1"/>
</dbReference>
<dbReference type="AlphaFoldDB" id="A0A382K6B2"/>
<dbReference type="Gene3D" id="2.70.210.12">
    <property type="entry name" value="GTP1/OBG domain"/>
    <property type="match status" value="1"/>
</dbReference>
<dbReference type="InterPro" id="IPR006073">
    <property type="entry name" value="GTP-bd"/>
</dbReference>
<dbReference type="Pfam" id="PF01018">
    <property type="entry name" value="GTP1_OBG"/>
    <property type="match status" value="1"/>
</dbReference>
<dbReference type="HAMAP" id="MF_01454">
    <property type="entry name" value="GTPase_Obg"/>
    <property type="match status" value="1"/>
</dbReference>
<dbReference type="InterPro" id="IPR045086">
    <property type="entry name" value="OBG_GTPase"/>
</dbReference>